<feature type="compositionally biased region" description="Basic and acidic residues" evidence="1">
    <location>
        <begin position="827"/>
        <end position="836"/>
    </location>
</feature>
<protein>
    <recommendedName>
        <fullName evidence="2">CFA20 domain-containing protein</fullName>
    </recommendedName>
</protein>
<evidence type="ECO:0000313" key="3">
    <source>
        <dbReference type="EMBL" id="KAG7393252.1"/>
    </source>
</evidence>
<feature type="compositionally biased region" description="Low complexity" evidence="1">
    <location>
        <begin position="914"/>
        <end position="926"/>
    </location>
</feature>
<accession>A0A8T1WGI7</accession>
<feature type="compositionally biased region" description="Low complexity" evidence="1">
    <location>
        <begin position="841"/>
        <end position="850"/>
    </location>
</feature>
<feature type="compositionally biased region" description="Basic and acidic residues" evidence="1">
    <location>
        <begin position="487"/>
        <end position="498"/>
    </location>
</feature>
<feature type="compositionally biased region" description="Polar residues" evidence="1">
    <location>
        <begin position="763"/>
        <end position="783"/>
    </location>
</feature>
<feature type="region of interest" description="Disordered" evidence="1">
    <location>
        <begin position="547"/>
        <end position="568"/>
    </location>
</feature>
<feature type="domain" description="CFA20" evidence="2">
    <location>
        <begin position="4"/>
        <end position="169"/>
    </location>
</feature>
<dbReference type="InterPro" id="IPR007714">
    <property type="entry name" value="CFA20_dom"/>
</dbReference>
<sequence length="952" mass="104001">MAYFQGGDFVELLSAQGKSPAAAWKLQGKISKTFDKGIKGNAFTLDGSSETKLQLPKTASASLGLAQRFVVLQLLVPFTRSFSVEICFSDFHKVRRRFVAASAFRDTARTALHVQLPLSAADVPRDQWMSLVFDLQTLSDAHFPDTGFRSMESVCVSGSCRLKRIFTMKDAPTPSRTSHVVKHADTRGIPRQFVFSATQRGASGAAPIPTLYYATEPVGIVGVHGVAVTANSGAVNNGAPRSGRRSQTAPTKAQAKPAAKAARPPSGLLQRKTPVHPPPATLLETDVDEARDPPRQRLRTPARVSTTGSKLRQPPSKPVVVKQESVSQLAELPPPRDHARGRLFEEERSLDMPADDCLLPRSVQVDKSYEGKTEEEQSMAATPPGPTWMEVRPLDRAVSPPGSAHSSVMVSPNAKDLHPGVQRQTLRHAIMGEIQQKIASLEADDERADQRDRELFVRHTSLHSGEWHLQQLCDDDDALLSDEDDDMKQSRSPGDDTLVKASMASRYGANKEDSIFSFSSVLEPRAAPARQSGSRLFEFESLLQDVAPLPPPVDKEQGSSRTETDRTQLETRLESALADAGDAADDLELTKLLAAKRSARLKTNEDELEEKDGVGEVTGDVQVLRLSRDADNTADTANDRDDWVVVEKHDTTTTSATRGDQTRPDEESSANEQAKQDADSDLDLEGDVNGLSIDLTSELSASGGYENAISRMDPASPLTDESGPEIDHDSSNSLDDDGSSFDFEDLVEDADSGRDEDEEKHAQSTVAVTSDNSFSQQKASRLSRNLDPGLLSSGHQHGHEKRRAPLVPPRRMAPVNSPLMNCPRDQFSQRKSREQPPAKPSQSIALSSSFSSRRLQSLLESTDWTAELNAQANTLRSSSPHSPISARSRDFRSPASSTDVRRSSSKACARRSSQRTPPRPQTPSASSIELMYDPILRCYYDPVANKYYALAE</sequence>
<dbReference type="Pfam" id="PF05018">
    <property type="entry name" value="CFA20_dom"/>
    <property type="match status" value="1"/>
</dbReference>
<dbReference type="PANTHER" id="PTHR12458">
    <property type="entry name" value="ORF PROTEIN"/>
    <property type="match status" value="1"/>
</dbReference>
<dbReference type="EMBL" id="JAGDFM010000005">
    <property type="protein sequence ID" value="KAG7393252.1"/>
    <property type="molecule type" value="Genomic_DNA"/>
</dbReference>
<feature type="compositionally biased region" description="Low complexity" evidence="1">
    <location>
        <begin position="247"/>
        <end position="262"/>
    </location>
</feature>
<feature type="region of interest" description="Disordered" evidence="1">
    <location>
        <begin position="873"/>
        <end position="926"/>
    </location>
</feature>
<feature type="compositionally biased region" description="Basic and acidic residues" evidence="1">
    <location>
        <begin position="633"/>
        <end position="651"/>
    </location>
</feature>
<dbReference type="Proteomes" id="UP000694044">
    <property type="component" value="Unassembled WGS sequence"/>
</dbReference>
<dbReference type="OrthoDB" id="10261083at2759"/>
<dbReference type="InterPro" id="IPR040441">
    <property type="entry name" value="CFA20/CFAP20DC"/>
</dbReference>
<evidence type="ECO:0000259" key="2">
    <source>
        <dbReference type="Pfam" id="PF05018"/>
    </source>
</evidence>
<feature type="compositionally biased region" description="Low complexity" evidence="1">
    <location>
        <begin position="876"/>
        <end position="886"/>
    </location>
</feature>
<feature type="compositionally biased region" description="Basic and acidic residues" evidence="1">
    <location>
        <begin position="553"/>
        <end position="568"/>
    </location>
</feature>
<dbReference type="AlphaFoldDB" id="A0A8T1WGI7"/>
<evidence type="ECO:0000256" key="1">
    <source>
        <dbReference type="SAM" id="MobiDB-lite"/>
    </source>
</evidence>
<keyword evidence="4" id="KW-1185">Reference proteome</keyword>
<comment type="caution">
    <text evidence="3">The sequence shown here is derived from an EMBL/GenBank/DDBJ whole genome shotgun (WGS) entry which is preliminary data.</text>
</comment>
<reference evidence="3" key="1">
    <citation type="submission" date="2021-02" db="EMBL/GenBank/DDBJ databases">
        <authorList>
            <person name="Palmer J.M."/>
        </authorList>
    </citation>
    <scope>NUCLEOTIDE SEQUENCE</scope>
    <source>
        <strain evidence="3">SCRP734</strain>
    </source>
</reference>
<organism evidence="3 4">
    <name type="scientific">Phytophthora pseudosyringae</name>
    <dbReference type="NCBI Taxonomy" id="221518"/>
    <lineage>
        <taxon>Eukaryota</taxon>
        <taxon>Sar</taxon>
        <taxon>Stramenopiles</taxon>
        <taxon>Oomycota</taxon>
        <taxon>Peronosporomycetes</taxon>
        <taxon>Peronosporales</taxon>
        <taxon>Peronosporaceae</taxon>
        <taxon>Phytophthora</taxon>
    </lineage>
</organism>
<evidence type="ECO:0000313" key="4">
    <source>
        <dbReference type="Proteomes" id="UP000694044"/>
    </source>
</evidence>
<feature type="region of interest" description="Disordered" evidence="1">
    <location>
        <begin position="368"/>
        <end position="387"/>
    </location>
</feature>
<feature type="region of interest" description="Disordered" evidence="1">
    <location>
        <begin position="480"/>
        <end position="499"/>
    </location>
</feature>
<gene>
    <name evidence="3" type="ORF">PHYPSEUDO_011257</name>
</gene>
<name>A0A8T1WGI7_9STRA</name>
<feature type="region of interest" description="Disordered" evidence="1">
    <location>
        <begin position="233"/>
        <end position="337"/>
    </location>
</feature>
<feature type="compositionally biased region" description="Acidic residues" evidence="1">
    <location>
        <begin position="734"/>
        <end position="758"/>
    </location>
</feature>
<feature type="region of interest" description="Disordered" evidence="1">
    <location>
        <begin position="633"/>
        <end position="850"/>
    </location>
</feature>
<proteinExistence type="predicted"/>